<dbReference type="PANTHER" id="PTHR11893">
    <property type="entry name" value="INNEXIN"/>
    <property type="match status" value="1"/>
</dbReference>
<evidence type="ECO:0000256" key="7">
    <source>
        <dbReference type="ARBA" id="ARBA00023136"/>
    </source>
</evidence>
<keyword evidence="4" id="KW-0812">Transmembrane</keyword>
<comment type="caution">
    <text evidence="9">The sequence shown here is derived from an EMBL/GenBank/DDBJ whole genome shotgun (WGS) entry which is preliminary data.</text>
</comment>
<keyword evidence="6" id="KW-0406">Ion transport</keyword>
<evidence type="ECO:0008006" key="11">
    <source>
        <dbReference type="Google" id="ProtNLM"/>
    </source>
</evidence>
<evidence type="ECO:0000313" key="10">
    <source>
        <dbReference type="Proteomes" id="UP000593567"/>
    </source>
</evidence>
<dbReference type="PANTHER" id="PTHR11893:SF36">
    <property type="entry name" value="INNEXIN-5"/>
    <property type="match status" value="1"/>
</dbReference>
<keyword evidence="5" id="KW-1133">Transmembrane helix</keyword>
<dbReference type="GO" id="GO:0005886">
    <property type="term" value="C:plasma membrane"/>
    <property type="evidence" value="ECO:0007669"/>
    <property type="project" value="UniProtKB-SubCell"/>
</dbReference>
<dbReference type="Pfam" id="PF00876">
    <property type="entry name" value="Innexin"/>
    <property type="match status" value="1"/>
</dbReference>
<organism evidence="9 10">
    <name type="scientific">Bugula neritina</name>
    <name type="common">Brown bryozoan</name>
    <name type="synonym">Sertularia neritina</name>
    <dbReference type="NCBI Taxonomy" id="10212"/>
    <lineage>
        <taxon>Eukaryota</taxon>
        <taxon>Metazoa</taxon>
        <taxon>Spiralia</taxon>
        <taxon>Lophotrochozoa</taxon>
        <taxon>Bryozoa</taxon>
        <taxon>Gymnolaemata</taxon>
        <taxon>Cheilostomatida</taxon>
        <taxon>Flustrina</taxon>
        <taxon>Buguloidea</taxon>
        <taxon>Bugulidae</taxon>
        <taxon>Bugula</taxon>
    </lineage>
</organism>
<evidence type="ECO:0000256" key="2">
    <source>
        <dbReference type="ARBA" id="ARBA00022448"/>
    </source>
</evidence>
<evidence type="ECO:0000256" key="1">
    <source>
        <dbReference type="ARBA" id="ARBA00004651"/>
    </source>
</evidence>
<evidence type="ECO:0000313" key="9">
    <source>
        <dbReference type="EMBL" id="KAF6041678.1"/>
    </source>
</evidence>
<name>A0A7J7KU85_BUGNE</name>
<keyword evidence="10" id="KW-1185">Reference proteome</keyword>
<dbReference type="GO" id="GO:0034220">
    <property type="term" value="P:monoatomic ion transmembrane transport"/>
    <property type="evidence" value="ECO:0007669"/>
    <property type="project" value="UniProtKB-KW"/>
</dbReference>
<evidence type="ECO:0000256" key="8">
    <source>
        <dbReference type="ARBA" id="ARBA00023303"/>
    </source>
</evidence>
<reference evidence="9" key="1">
    <citation type="submission" date="2020-06" db="EMBL/GenBank/DDBJ databases">
        <title>Draft genome of Bugula neritina, a colonial animal packing powerful symbionts and potential medicines.</title>
        <authorList>
            <person name="Rayko M."/>
        </authorList>
    </citation>
    <scope>NUCLEOTIDE SEQUENCE [LARGE SCALE GENOMIC DNA]</scope>
    <source>
        <strain evidence="9">Kwan_BN1</strain>
    </source>
</reference>
<protein>
    <recommendedName>
        <fullName evidence="11">Innexin</fullName>
    </recommendedName>
</protein>
<dbReference type="Proteomes" id="UP000593567">
    <property type="component" value="Unassembled WGS sequence"/>
</dbReference>
<evidence type="ECO:0000256" key="5">
    <source>
        <dbReference type="ARBA" id="ARBA00022989"/>
    </source>
</evidence>
<dbReference type="InterPro" id="IPR000990">
    <property type="entry name" value="Innexin"/>
</dbReference>
<keyword evidence="8" id="KW-0407">Ion channel</keyword>
<evidence type="ECO:0000256" key="4">
    <source>
        <dbReference type="ARBA" id="ARBA00022692"/>
    </source>
</evidence>
<dbReference type="AlphaFoldDB" id="A0A7J7KU85"/>
<evidence type="ECO:0000256" key="6">
    <source>
        <dbReference type="ARBA" id="ARBA00023065"/>
    </source>
</evidence>
<gene>
    <name evidence="9" type="ORF">EB796_000021</name>
</gene>
<keyword evidence="3" id="KW-1003">Cell membrane</keyword>
<accession>A0A7J7KU85</accession>
<evidence type="ECO:0000256" key="3">
    <source>
        <dbReference type="ARBA" id="ARBA00022475"/>
    </source>
</evidence>
<keyword evidence="2" id="KW-0813">Transport</keyword>
<dbReference type="EMBL" id="VXIV02000005">
    <property type="protein sequence ID" value="KAF6041678.1"/>
    <property type="molecule type" value="Genomic_DNA"/>
</dbReference>
<comment type="subcellular location">
    <subcellularLocation>
        <location evidence="1">Cell membrane</location>
        <topology evidence="1">Multi-pass membrane protein</topology>
    </subcellularLocation>
</comment>
<sequence length="73" mass="8397">MSYSLITSTTVRAQSLVSLNNPCGLLIMMAVFISTKSYVGDPIDCYPPKEFVSQWNKYVDNYCWNLYPIKTEF</sequence>
<keyword evidence="7" id="KW-0472">Membrane</keyword>
<dbReference type="OrthoDB" id="5867527at2759"/>
<proteinExistence type="predicted"/>